<evidence type="ECO:0000313" key="3">
    <source>
        <dbReference type="Proteomes" id="UP001224428"/>
    </source>
</evidence>
<accession>A0AAJ1PSJ6</accession>
<dbReference type="AlphaFoldDB" id="A0AAJ1PSJ6"/>
<evidence type="ECO:0000256" key="1">
    <source>
        <dbReference type="SAM" id="Phobius"/>
    </source>
</evidence>
<evidence type="ECO:0000313" key="2">
    <source>
        <dbReference type="EMBL" id="MDJ1645761.1"/>
    </source>
</evidence>
<comment type="caution">
    <text evidence="2">The sequence shown here is derived from an EMBL/GenBank/DDBJ whole genome shotgun (WGS) entry which is preliminary data.</text>
</comment>
<dbReference type="Proteomes" id="UP001224428">
    <property type="component" value="Unassembled WGS sequence"/>
</dbReference>
<keyword evidence="1" id="KW-1133">Transmembrane helix</keyword>
<feature type="transmembrane region" description="Helical" evidence="1">
    <location>
        <begin position="162"/>
        <end position="185"/>
    </location>
</feature>
<organism evidence="2 3">
    <name type="scientific">Mycoplasma phocimorsus</name>
    <dbReference type="NCBI Taxonomy" id="3045839"/>
    <lineage>
        <taxon>Bacteria</taxon>
        <taxon>Bacillati</taxon>
        <taxon>Mycoplasmatota</taxon>
        <taxon>Mollicutes</taxon>
        <taxon>Mycoplasmataceae</taxon>
        <taxon>Mycoplasma</taxon>
    </lineage>
</organism>
<proteinExistence type="predicted"/>
<dbReference type="EMBL" id="JASDDP010000015">
    <property type="protein sequence ID" value="MDJ1645761.1"/>
    <property type="molecule type" value="Genomic_DNA"/>
</dbReference>
<feature type="transmembrane region" description="Helical" evidence="1">
    <location>
        <begin position="134"/>
        <end position="156"/>
    </location>
</feature>
<gene>
    <name evidence="2" type="ORF">QLQ80_01490</name>
</gene>
<dbReference type="RefSeq" id="WP_283823954.1">
    <property type="nucleotide sequence ID" value="NZ_JASDAY010000046.1"/>
</dbReference>
<feature type="transmembrane region" description="Helical" evidence="1">
    <location>
        <begin position="108"/>
        <end position="127"/>
    </location>
</feature>
<keyword evidence="1" id="KW-0472">Membrane</keyword>
<feature type="transmembrane region" description="Helical" evidence="1">
    <location>
        <begin position="12"/>
        <end position="37"/>
    </location>
</feature>
<keyword evidence="1" id="KW-0812">Transmembrane</keyword>
<keyword evidence="3" id="KW-1185">Reference proteome</keyword>
<sequence>MNNQTKIEVKKWLFFTIIALISLIVILTTFNAIIFLINNSYNKKYLDSYMQQYWVSYFAANNIEEKILKQYGENFNSQFQNMKDLFQFKDLIERLKASALSDLRVKTITQLGMSMMIWISISGYLYYGFVKAGIGYVFTTFMTVIFILQLVGTWVIGNPSLATQIITTIVTILLLGITFYIYLLLNQNKFYQKNKTRWV</sequence>
<protein>
    <submittedName>
        <fullName evidence="2">Uncharacterized protein</fullName>
    </submittedName>
</protein>
<name>A0AAJ1PSJ6_9MOLU</name>
<reference evidence="2" key="1">
    <citation type="submission" date="2023-05" db="EMBL/GenBank/DDBJ databases">
        <title>Mycoplasma phocimorsus sp. nov., isolated from Scandinavian patients with seal finger or septic arthritis after contact with seals.</title>
        <authorList>
            <person name="Skafte-Holm A."/>
            <person name="Pedersen T.R."/>
            <person name="Froelund M."/>
            <person name="Stegger M."/>
            <person name="Qvortrup K."/>
            <person name="Michaels D.L."/>
            <person name="Brown D.R."/>
            <person name="Jensen J.S."/>
        </authorList>
    </citation>
    <scope>NUCLEOTIDE SEQUENCE</scope>
    <source>
        <strain evidence="2">M5725</strain>
    </source>
</reference>